<dbReference type="EMBL" id="FWWU01000008">
    <property type="protein sequence ID" value="SMB85573.1"/>
    <property type="molecule type" value="Genomic_DNA"/>
</dbReference>
<organism evidence="1 2">
    <name type="scientific">Deinococcus hopiensis KR-140</name>
    <dbReference type="NCBI Taxonomy" id="695939"/>
    <lineage>
        <taxon>Bacteria</taxon>
        <taxon>Thermotogati</taxon>
        <taxon>Deinococcota</taxon>
        <taxon>Deinococci</taxon>
        <taxon>Deinococcales</taxon>
        <taxon>Deinococcaceae</taxon>
        <taxon>Deinococcus</taxon>
    </lineage>
</organism>
<evidence type="ECO:0000313" key="1">
    <source>
        <dbReference type="EMBL" id="SMB85573.1"/>
    </source>
</evidence>
<dbReference type="AlphaFoldDB" id="A0A1W1UWV4"/>
<keyword evidence="2" id="KW-1185">Reference proteome</keyword>
<accession>A0A1W1UWV4</accession>
<dbReference type="Proteomes" id="UP000192582">
    <property type="component" value="Unassembled WGS sequence"/>
</dbReference>
<sequence>MALTLGSAGLDEHERLALADDLGCHEEARAGAWEAWQTVLELEEHDVRVTLFARCGVPCGGA</sequence>
<reference evidence="1 2" key="1">
    <citation type="submission" date="2017-04" db="EMBL/GenBank/DDBJ databases">
        <authorList>
            <person name="Afonso C.L."/>
            <person name="Miller P.J."/>
            <person name="Scott M.A."/>
            <person name="Spackman E."/>
            <person name="Goraichik I."/>
            <person name="Dimitrov K.M."/>
            <person name="Suarez D.L."/>
            <person name="Swayne D.E."/>
        </authorList>
    </citation>
    <scope>NUCLEOTIDE SEQUENCE [LARGE SCALE GENOMIC DNA]</scope>
    <source>
        <strain evidence="1 2">KR-140</strain>
    </source>
</reference>
<evidence type="ECO:0000313" key="2">
    <source>
        <dbReference type="Proteomes" id="UP000192582"/>
    </source>
</evidence>
<proteinExistence type="predicted"/>
<name>A0A1W1UWV4_9DEIO</name>
<protein>
    <submittedName>
        <fullName evidence="1">Uncharacterized protein</fullName>
    </submittedName>
</protein>
<gene>
    <name evidence="1" type="ORF">SAMN00790413_03451</name>
</gene>